<dbReference type="EMBL" id="JAULSR010000003">
    <property type="protein sequence ID" value="KAK0624724.1"/>
    <property type="molecule type" value="Genomic_DNA"/>
</dbReference>
<gene>
    <name evidence="2" type="ORF">B0T17DRAFT_507774</name>
</gene>
<keyword evidence="3" id="KW-1185">Reference proteome</keyword>
<reference evidence="2" key="1">
    <citation type="submission" date="2023-06" db="EMBL/GenBank/DDBJ databases">
        <title>Genome-scale phylogeny and comparative genomics of the fungal order Sordariales.</title>
        <authorList>
            <consortium name="Lawrence Berkeley National Laboratory"/>
            <person name="Hensen N."/>
            <person name="Bonometti L."/>
            <person name="Westerberg I."/>
            <person name="Brannstrom I.O."/>
            <person name="Guillou S."/>
            <person name="Cros-Aarteil S."/>
            <person name="Calhoun S."/>
            <person name="Haridas S."/>
            <person name="Kuo A."/>
            <person name="Mondo S."/>
            <person name="Pangilinan J."/>
            <person name="Riley R."/>
            <person name="LaButti K."/>
            <person name="Andreopoulos B."/>
            <person name="Lipzen A."/>
            <person name="Chen C."/>
            <person name="Yanf M."/>
            <person name="Daum C."/>
            <person name="Ng V."/>
            <person name="Clum A."/>
            <person name="Steindorff A."/>
            <person name="Ohm R."/>
            <person name="Martin F."/>
            <person name="Silar P."/>
            <person name="Natvig D."/>
            <person name="Lalanne C."/>
            <person name="Gautier V."/>
            <person name="Ament-velasquez S.L."/>
            <person name="Kruys A."/>
            <person name="Hutchinson M.I."/>
            <person name="Powell A.J."/>
            <person name="Barry K."/>
            <person name="Miller A.N."/>
            <person name="Grigoriev I.V."/>
            <person name="Debuchy R."/>
            <person name="Gladieux P."/>
            <person name="Thoren M.H."/>
            <person name="Johannesson H."/>
        </authorList>
    </citation>
    <scope>NUCLEOTIDE SEQUENCE</scope>
    <source>
        <strain evidence="2">SMH3391-2</strain>
    </source>
</reference>
<keyword evidence="1" id="KW-0732">Signal</keyword>
<name>A0AA40C4S0_9PEZI</name>
<sequence>MKFGYIISIIASTAMSIYALPAPAPYPRTEHKVTVLPPWNVTNFMASAVTLSHRDYFDFLVSFPPEAAQFHCDKYGTTLSEKLSDVEQTYCGNSSTHVSFKWNVQPDGCAILSIVRQVDDGSIDEGVYVVPRNDIPLKGDGEFQHQVYTGPENFTVSAFRRDRR</sequence>
<evidence type="ECO:0000256" key="1">
    <source>
        <dbReference type="SAM" id="SignalP"/>
    </source>
</evidence>
<comment type="caution">
    <text evidence="2">The sequence shown here is derived from an EMBL/GenBank/DDBJ whole genome shotgun (WGS) entry which is preliminary data.</text>
</comment>
<evidence type="ECO:0000313" key="3">
    <source>
        <dbReference type="Proteomes" id="UP001174934"/>
    </source>
</evidence>
<feature type="chain" id="PRO_5041257329" evidence="1">
    <location>
        <begin position="20"/>
        <end position="164"/>
    </location>
</feature>
<evidence type="ECO:0000313" key="2">
    <source>
        <dbReference type="EMBL" id="KAK0624724.1"/>
    </source>
</evidence>
<protein>
    <submittedName>
        <fullName evidence="2">Uncharacterized protein</fullName>
    </submittedName>
</protein>
<organism evidence="2 3">
    <name type="scientific">Bombardia bombarda</name>
    <dbReference type="NCBI Taxonomy" id="252184"/>
    <lineage>
        <taxon>Eukaryota</taxon>
        <taxon>Fungi</taxon>
        <taxon>Dikarya</taxon>
        <taxon>Ascomycota</taxon>
        <taxon>Pezizomycotina</taxon>
        <taxon>Sordariomycetes</taxon>
        <taxon>Sordariomycetidae</taxon>
        <taxon>Sordariales</taxon>
        <taxon>Lasiosphaeriaceae</taxon>
        <taxon>Bombardia</taxon>
    </lineage>
</organism>
<accession>A0AA40C4S0</accession>
<dbReference type="AlphaFoldDB" id="A0AA40C4S0"/>
<dbReference type="Proteomes" id="UP001174934">
    <property type="component" value="Unassembled WGS sequence"/>
</dbReference>
<feature type="signal peptide" evidence="1">
    <location>
        <begin position="1"/>
        <end position="19"/>
    </location>
</feature>
<proteinExistence type="predicted"/>